<evidence type="ECO:0000256" key="5">
    <source>
        <dbReference type="ARBA" id="ARBA00023136"/>
    </source>
</evidence>
<dbReference type="GO" id="GO:0008270">
    <property type="term" value="F:zinc ion binding"/>
    <property type="evidence" value="ECO:0007669"/>
    <property type="project" value="UniProtKB-KW"/>
</dbReference>
<dbReference type="Proteomes" id="UP001419268">
    <property type="component" value="Unassembled WGS sequence"/>
</dbReference>
<reference evidence="6 7" key="1">
    <citation type="submission" date="2024-01" db="EMBL/GenBank/DDBJ databases">
        <title>Genome assemblies of Stephania.</title>
        <authorList>
            <person name="Yang L."/>
        </authorList>
    </citation>
    <scope>NUCLEOTIDE SEQUENCE [LARGE SCALE GENOMIC DNA]</scope>
    <source>
        <strain evidence="6">JXDWG</strain>
        <tissue evidence="6">Leaf</tissue>
    </source>
</reference>
<proteinExistence type="predicted"/>
<dbReference type="EMBL" id="JBBNAG010000007">
    <property type="protein sequence ID" value="KAK9119173.1"/>
    <property type="molecule type" value="Genomic_DNA"/>
</dbReference>
<keyword evidence="4" id="KW-0862">Zinc</keyword>
<accession>A0AAP0IP62</accession>
<dbReference type="GO" id="GO:0016020">
    <property type="term" value="C:membrane"/>
    <property type="evidence" value="ECO:0007669"/>
    <property type="project" value="UniProtKB-SubCell"/>
</dbReference>
<name>A0AAP0IP62_9MAGN</name>
<protein>
    <submittedName>
        <fullName evidence="6">Uncharacterized protein</fullName>
    </submittedName>
</protein>
<keyword evidence="3" id="KW-0863">Zinc-finger</keyword>
<gene>
    <name evidence="6" type="ORF">Scep_017266</name>
</gene>
<dbReference type="AlphaFoldDB" id="A0AAP0IP62"/>
<evidence type="ECO:0000256" key="3">
    <source>
        <dbReference type="ARBA" id="ARBA00022771"/>
    </source>
</evidence>
<sequence>MGNEIGKYFSPWGFPISALAGMGMGIKVHPRVGMPGAFTGAVTGALAGRASDCGVLRGATLGAVAGAILSIEVLEASRAYWCSERPNSQNSSSMADFIEELLHGRLAQDHFVPTMFTDYRWQVSIANISYGDISDVYGEVASRGLSNEALMKLPCHVVNNEDLQGYDVSMCCTICLQDIEVGETTGSVNLKAANRVRRT</sequence>
<evidence type="ECO:0000256" key="2">
    <source>
        <dbReference type="ARBA" id="ARBA00022723"/>
    </source>
</evidence>
<evidence type="ECO:0000313" key="6">
    <source>
        <dbReference type="EMBL" id="KAK9119173.1"/>
    </source>
</evidence>
<organism evidence="6 7">
    <name type="scientific">Stephania cephalantha</name>
    <dbReference type="NCBI Taxonomy" id="152367"/>
    <lineage>
        <taxon>Eukaryota</taxon>
        <taxon>Viridiplantae</taxon>
        <taxon>Streptophyta</taxon>
        <taxon>Embryophyta</taxon>
        <taxon>Tracheophyta</taxon>
        <taxon>Spermatophyta</taxon>
        <taxon>Magnoliopsida</taxon>
        <taxon>Ranunculales</taxon>
        <taxon>Menispermaceae</taxon>
        <taxon>Menispermoideae</taxon>
        <taxon>Cissampelideae</taxon>
        <taxon>Stephania</taxon>
    </lineage>
</organism>
<keyword evidence="2" id="KW-0479">Metal-binding</keyword>
<keyword evidence="5" id="KW-0472">Membrane</keyword>
<evidence type="ECO:0000313" key="7">
    <source>
        <dbReference type="Proteomes" id="UP001419268"/>
    </source>
</evidence>
<comment type="subcellular location">
    <subcellularLocation>
        <location evidence="1">Membrane</location>
    </subcellularLocation>
</comment>
<evidence type="ECO:0000256" key="1">
    <source>
        <dbReference type="ARBA" id="ARBA00004370"/>
    </source>
</evidence>
<keyword evidence="7" id="KW-1185">Reference proteome</keyword>
<dbReference type="PANTHER" id="PTHR46151">
    <property type="entry name" value="NEP1-INTERACTING PROTEIN-LIKE 2"/>
    <property type="match status" value="1"/>
</dbReference>
<dbReference type="PANTHER" id="PTHR46151:SF18">
    <property type="entry name" value="NEP1-INTERACTING PROTEIN-LIKE 2"/>
    <property type="match status" value="1"/>
</dbReference>
<evidence type="ECO:0000256" key="4">
    <source>
        <dbReference type="ARBA" id="ARBA00022833"/>
    </source>
</evidence>
<comment type="caution">
    <text evidence="6">The sequence shown here is derived from an EMBL/GenBank/DDBJ whole genome shotgun (WGS) entry which is preliminary data.</text>
</comment>